<dbReference type="Gene3D" id="1.10.10.10">
    <property type="entry name" value="Winged helix-like DNA-binding domain superfamily/Winged helix DNA-binding domain"/>
    <property type="match status" value="1"/>
</dbReference>
<dbReference type="InterPro" id="IPR036095">
    <property type="entry name" value="PTS_EIIB-like_sf"/>
</dbReference>
<dbReference type="EMBL" id="LQZF01000165">
    <property type="protein sequence ID" value="KXU12174.1"/>
    <property type="molecule type" value="Genomic_DNA"/>
</dbReference>
<reference evidence="7 8" key="1">
    <citation type="submission" date="2016-01" db="EMBL/GenBank/DDBJ databases">
        <title>Highly variable Streptococcus oralis are common among viridans streptococci isolated from primates.</title>
        <authorList>
            <person name="Denapaite D."/>
            <person name="Rieger M."/>
            <person name="Koendgen S."/>
            <person name="Brueckner R."/>
            <person name="Ochigava I."/>
            <person name="Kappeler P."/>
            <person name="Maetz-Rensing K."/>
            <person name="Leendertz F."/>
            <person name="Hakenbeck R."/>
        </authorList>
    </citation>
    <scope>NUCLEOTIDE SEQUENCE [LARGE SCALE GENOMIC DNA]</scope>
    <source>
        <strain evidence="7 8">DD18</strain>
    </source>
</reference>
<dbReference type="CDD" id="cd05568">
    <property type="entry name" value="PTS_IIB_bgl_like"/>
    <property type="match status" value="1"/>
</dbReference>
<feature type="domain" description="PRD" evidence="6">
    <location>
        <begin position="196"/>
        <end position="305"/>
    </location>
</feature>
<dbReference type="GO" id="GO:0006355">
    <property type="term" value="P:regulation of DNA-templated transcription"/>
    <property type="evidence" value="ECO:0007669"/>
    <property type="project" value="InterPro"/>
</dbReference>
<keyword evidence="3" id="KW-0805">Transcription regulation</keyword>
<evidence type="ECO:0000256" key="3">
    <source>
        <dbReference type="ARBA" id="ARBA00023015"/>
    </source>
</evidence>
<dbReference type="GO" id="GO:0008982">
    <property type="term" value="F:protein-N(PI)-phosphohistidine-sugar phosphotransferase activity"/>
    <property type="evidence" value="ECO:0007669"/>
    <property type="project" value="InterPro"/>
</dbReference>
<dbReference type="InterPro" id="IPR011608">
    <property type="entry name" value="PRD"/>
</dbReference>
<evidence type="ECO:0000259" key="5">
    <source>
        <dbReference type="PROSITE" id="PS51099"/>
    </source>
</evidence>
<dbReference type="PROSITE" id="PS51372">
    <property type="entry name" value="PRD_2"/>
    <property type="match status" value="2"/>
</dbReference>
<dbReference type="InterPro" id="IPR036390">
    <property type="entry name" value="WH_DNA-bd_sf"/>
</dbReference>
<feature type="domain" description="PTS EIIB type-2" evidence="5">
    <location>
        <begin position="421"/>
        <end position="511"/>
    </location>
</feature>
<dbReference type="Proteomes" id="UP000072578">
    <property type="component" value="Unassembled WGS sequence"/>
</dbReference>
<dbReference type="Pfam" id="PF00874">
    <property type="entry name" value="PRD"/>
    <property type="match status" value="1"/>
</dbReference>
<evidence type="ECO:0000256" key="2">
    <source>
        <dbReference type="ARBA" id="ARBA00022737"/>
    </source>
</evidence>
<dbReference type="RefSeq" id="WP_061863929.1">
    <property type="nucleotide sequence ID" value="NZ_KQ970824.1"/>
</dbReference>
<dbReference type="InterPro" id="IPR013011">
    <property type="entry name" value="PTS_EIIB_2"/>
</dbReference>
<dbReference type="InterPro" id="IPR036388">
    <property type="entry name" value="WH-like_DNA-bd_sf"/>
</dbReference>
<keyword evidence="1" id="KW-0808">Transferase</keyword>
<dbReference type="InterPro" id="IPR036634">
    <property type="entry name" value="PRD_sf"/>
</dbReference>
<evidence type="ECO:0000259" key="6">
    <source>
        <dbReference type="PROSITE" id="PS51372"/>
    </source>
</evidence>
<dbReference type="Gene3D" id="1.10.1790.10">
    <property type="entry name" value="PRD domain"/>
    <property type="match status" value="1"/>
</dbReference>
<dbReference type="SUPFAM" id="SSF52794">
    <property type="entry name" value="PTS system IIB component-like"/>
    <property type="match status" value="1"/>
</dbReference>
<keyword evidence="4" id="KW-0804">Transcription</keyword>
<protein>
    <submittedName>
        <fullName evidence="7">Transcriptional antiterminator with PTS regulation domain</fullName>
    </submittedName>
</protein>
<evidence type="ECO:0000256" key="4">
    <source>
        <dbReference type="ARBA" id="ARBA00023163"/>
    </source>
</evidence>
<sequence>MVLDKASCDLLQYLMDQETSKTIMTISKDLAQSRRKIYYHIDKINDALDDENLHIISLPRIGIHLTEEQREACRQLLDEVDSYDYIMSANERMQLMLLLIGISKERITLEKLMELTEVSRNTVLNDLNTIRYQLTLEQYQVTLQVSKSRGYYLNAHPLNKIQYLQSLLYHIFMEENPAFVAILEEKIKERLEDEMLLSDEVNQFLKKQVPLVEQNLGKKINHHEVTFMLQVLPYLLLGCDTVTRNQDKHQEIDQEFSLIRKRIEYQVSKKLGERLFETFGISFSELDRSLLAILLLSYRKDRDIHAESKDFQHLRRALEEFIWYFESQTRMEIEQKEDLLRNLVIHCKALLFRKNYGIFSKNPLTRQIRSKYSELFVITKKCAEVLEEAWQIRLTDDEIAYLTIHVGGFLKYTPSIQNNTKKIYIVCDEGVGVSKLLLKQCRFYLPNEQIGAVFTTEQFKSVEDITQVDLLITTNDELESRFPVLKVNPILEAEDILRITDFMKNKVLRKDGRTFKDNLSIIIATYITDKHAAAKLQEEIQLLINQELVIQAFLDES</sequence>
<accession>A0A139RBU8</accession>
<feature type="domain" description="PRD" evidence="6">
    <location>
        <begin position="309"/>
        <end position="416"/>
    </location>
</feature>
<keyword evidence="2" id="KW-0677">Repeat</keyword>
<evidence type="ECO:0000313" key="7">
    <source>
        <dbReference type="EMBL" id="KXU12174.1"/>
    </source>
</evidence>
<organism evidence="7 8">
    <name type="scientific">Streptococcus infantis</name>
    <dbReference type="NCBI Taxonomy" id="68892"/>
    <lineage>
        <taxon>Bacteria</taxon>
        <taxon>Bacillati</taxon>
        <taxon>Bacillota</taxon>
        <taxon>Bacilli</taxon>
        <taxon>Lactobacillales</taxon>
        <taxon>Streptococcaceae</taxon>
        <taxon>Streptococcus</taxon>
    </lineage>
</organism>
<dbReference type="InterPro" id="IPR050661">
    <property type="entry name" value="BglG_antiterminators"/>
</dbReference>
<dbReference type="PATRIC" id="fig|68892.8.peg.1969"/>
<dbReference type="PANTHER" id="PTHR30185:SF18">
    <property type="entry name" value="TRANSCRIPTIONAL REGULATOR MTLR"/>
    <property type="match status" value="1"/>
</dbReference>
<comment type="caution">
    <text evidence="7">The sequence shown here is derived from an EMBL/GenBank/DDBJ whole genome shotgun (WGS) entry which is preliminary data.</text>
</comment>
<dbReference type="AlphaFoldDB" id="A0A139RBU8"/>
<evidence type="ECO:0000256" key="1">
    <source>
        <dbReference type="ARBA" id="ARBA00022679"/>
    </source>
</evidence>
<dbReference type="PANTHER" id="PTHR30185">
    <property type="entry name" value="CRYPTIC BETA-GLUCOSIDE BGL OPERON ANTITERMINATOR"/>
    <property type="match status" value="1"/>
</dbReference>
<name>A0A139RBU8_9STRE</name>
<dbReference type="SUPFAM" id="SSF46785">
    <property type="entry name" value="Winged helix' DNA-binding domain"/>
    <property type="match status" value="1"/>
</dbReference>
<dbReference type="Gene3D" id="3.40.50.2300">
    <property type="match status" value="1"/>
</dbReference>
<dbReference type="PROSITE" id="PS51099">
    <property type="entry name" value="PTS_EIIB_TYPE_2"/>
    <property type="match status" value="1"/>
</dbReference>
<proteinExistence type="predicted"/>
<gene>
    <name evidence="7" type="ORF">SINDD18_01805</name>
</gene>
<evidence type="ECO:0000313" key="8">
    <source>
        <dbReference type="Proteomes" id="UP000072578"/>
    </source>
</evidence>
<dbReference type="SUPFAM" id="SSF63520">
    <property type="entry name" value="PTS-regulatory domain, PRD"/>
    <property type="match status" value="1"/>
</dbReference>
<dbReference type="GO" id="GO:0009401">
    <property type="term" value="P:phosphoenolpyruvate-dependent sugar phosphotransferase system"/>
    <property type="evidence" value="ECO:0007669"/>
    <property type="project" value="InterPro"/>
</dbReference>